<dbReference type="AlphaFoldDB" id="A0A6P2C8K9"/>
<evidence type="ECO:0000313" key="2">
    <source>
        <dbReference type="Proteomes" id="UP000471120"/>
    </source>
</evidence>
<name>A0A6P2C8K9_9NOCA</name>
<accession>A0A6P2C8K9</accession>
<dbReference type="EMBL" id="QRCM01000001">
    <property type="protein sequence ID" value="TXG89069.1"/>
    <property type="molecule type" value="Genomic_DNA"/>
</dbReference>
<dbReference type="Proteomes" id="UP000471120">
    <property type="component" value="Unassembled WGS sequence"/>
</dbReference>
<dbReference type="RefSeq" id="WP_147915130.1">
    <property type="nucleotide sequence ID" value="NZ_QRCM01000001.1"/>
</dbReference>
<organism evidence="1 2">
    <name type="scientific">Rhodococcus rhodnii</name>
    <dbReference type="NCBI Taxonomy" id="38312"/>
    <lineage>
        <taxon>Bacteria</taxon>
        <taxon>Bacillati</taxon>
        <taxon>Actinomycetota</taxon>
        <taxon>Actinomycetes</taxon>
        <taxon>Mycobacteriales</taxon>
        <taxon>Nocardiaceae</taxon>
        <taxon>Rhodococcus</taxon>
    </lineage>
</organism>
<proteinExistence type="predicted"/>
<evidence type="ECO:0000313" key="1">
    <source>
        <dbReference type="EMBL" id="TXG89069.1"/>
    </source>
</evidence>
<gene>
    <name evidence="1" type="ORF">DW322_00940</name>
</gene>
<protein>
    <submittedName>
        <fullName evidence="1">Uncharacterized protein</fullName>
    </submittedName>
</protein>
<reference evidence="1 2" key="1">
    <citation type="submission" date="2018-07" db="EMBL/GenBank/DDBJ databases">
        <title>Genome sequence of Rhodococcus rhodnii ATCC 35071 from Rhodnius prolixus.</title>
        <authorList>
            <person name="Patel V."/>
            <person name="Vogel K.J."/>
        </authorList>
    </citation>
    <scope>NUCLEOTIDE SEQUENCE [LARGE SCALE GENOMIC DNA]</scope>
    <source>
        <strain evidence="1 2">ATCC 35071</strain>
    </source>
</reference>
<sequence length="130" mass="14122">MSVFVVPASGADVPGNYFEFQLGDVMYRLPLMQYLPAAAAEYLEDPLVKRSGEYTFVRNLIAKIDPELGKVIATLSRDQLMGVRTVVDTGRKDKDGEPIRKSEIVVDGLHSAWLKASEVSVGESSASASS</sequence>
<comment type="caution">
    <text evidence="1">The sequence shown here is derived from an EMBL/GenBank/DDBJ whole genome shotgun (WGS) entry which is preliminary data.</text>
</comment>